<dbReference type="PANTHER" id="PTHR11449">
    <property type="entry name" value="RIBOSOMAL PROTEIN L30"/>
    <property type="match status" value="1"/>
</dbReference>
<keyword evidence="1 4" id="KW-0689">Ribosomal protein</keyword>
<dbReference type="GO" id="GO:0003723">
    <property type="term" value="F:RNA binding"/>
    <property type="evidence" value="ECO:0007669"/>
    <property type="project" value="InterPro"/>
</dbReference>
<dbReference type="AlphaFoldDB" id="A0A833EC79"/>
<evidence type="ECO:0000256" key="2">
    <source>
        <dbReference type="ARBA" id="ARBA00023274"/>
    </source>
</evidence>
<name>A0A833EC79_CALS0</name>
<dbReference type="Proteomes" id="UP000608579">
    <property type="component" value="Unassembled WGS sequence"/>
</dbReference>
<dbReference type="GO" id="GO:0005840">
    <property type="term" value="C:ribosome"/>
    <property type="evidence" value="ECO:0007669"/>
    <property type="project" value="UniProtKB-KW"/>
</dbReference>
<dbReference type="NCBIfam" id="NF002172">
    <property type="entry name" value="PRK01018.1"/>
    <property type="match status" value="1"/>
</dbReference>
<dbReference type="GO" id="GO:1990904">
    <property type="term" value="C:ribonucleoprotein complex"/>
    <property type="evidence" value="ECO:0007669"/>
    <property type="project" value="UniProtKB-KW"/>
</dbReference>
<reference evidence="4" key="1">
    <citation type="journal article" date="2020" name="ISME J.">
        <title>Gammaproteobacteria mediating utilization of methyl-, sulfur- and petroleum organic compounds in deep ocean hydrothermal plumes.</title>
        <authorList>
            <person name="Zhou Z."/>
            <person name="Liu Y."/>
            <person name="Pan J."/>
            <person name="Cron B.R."/>
            <person name="Toner B.M."/>
            <person name="Anantharaman K."/>
            <person name="Breier J.A."/>
            <person name="Dick G.J."/>
            <person name="Li M."/>
        </authorList>
    </citation>
    <scope>NUCLEOTIDE SEQUENCE</scope>
    <source>
        <strain evidence="4">SZUA-1515</strain>
    </source>
</reference>
<keyword evidence="2" id="KW-0687">Ribonucleoprotein</keyword>
<dbReference type="Gene3D" id="3.30.1330.30">
    <property type="match status" value="1"/>
</dbReference>
<evidence type="ECO:0000259" key="3">
    <source>
        <dbReference type="Pfam" id="PF01248"/>
    </source>
</evidence>
<dbReference type="SUPFAM" id="SSF55315">
    <property type="entry name" value="L30e-like"/>
    <property type="match status" value="1"/>
</dbReference>
<dbReference type="Pfam" id="PF01248">
    <property type="entry name" value="Ribosomal_L7Ae"/>
    <property type="match status" value="1"/>
</dbReference>
<accession>A0A833EC79</accession>
<gene>
    <name evidence="4" type="ORF">EYH45_05435</name>
</gene>
<evidence type="ECO:0000313" key="4">
    <source>
        <dbReference type="EMBL" id="HIQ29989.1"/>
    </source>
</evidence>
<comment type="caution">
    <text evidence="4">The sequence shown here is derived from an EMBL/GenBank/DDBJ whole genome shotgun (WGS) entry which is preliminary data.</text>
</comment>
<dbReference type="EMBL" id="DQVM01000106">
    <property type="protein sequence ID" value="HIQ29989.1"/>
    <property type="molecule type" value="Genomic_DNA"/>
</dbReference>
<proteinExistence type="predicted"/>
<organism evidence="4 5">
    <name type="scientific">Caldiarchaeum subterraneum</name>
    <dbReference type="NCBI Taxonomy" id="311458"/>
    <lineage>
        <taxon>Archaea</taxon>
        <taxon>Nitrososphaerota</taxon>
        <taxon>Candidatus Caldarchaeales</taxon>
        <taxon>Candidatus Caldarchaeaceae</taxon>
        <taxon>Candidatus Caldarchaeum</taxon>
    </lineage>
</organism>
<dbReference type="InterPro" id="IPR039109">
    <property type="entry name" value="Ribosomal_eL30-like"/>
</dbReference>
<evidence type="ECO:0000256" key="1">
    <source>
        <dbReference type="ARBA" id="ARBA00022980"/>
    </source>
</evidence>
<sequence>MDLRKELQVISRTGKYIMGFRQSKLAVLNKKAKLLILARNCPDEIKIEAEIISKTTGIPVLKTDVSAEDMGLALRKPFGAACIAVLDPGSSSILEAVGEKEGE</sequence>
<dbReference type="InterPro" id="IPR004038">
    <property type="entry name" value="Ribosomal_eL8/eL30/eS12/Gad45"/>
</dbReference>
<evidence type="ECO:0000313" key="5">
    <source>
        <dbReference type="Proteomes" id="UP000608579"/>
    </source>
</evidence>
<feature type="domain" description="Ribosomal protein eL8/eL30/eS12/Gadd45" evidence="3">
    <location>
        <begin position="2"/>
        <end position="94"/>
    </location>
</feature>
<protein>
    <submittedName>
        <fullName evidence="4">50S ribosomal protein L30e</fullName>
    </submittedName>
</protein>
<dbReference type="InterPro" id="IPR029064">
    <property type="entry name" value="Ribosomal_eL30-like_sf"/>
</dbReference>